<evidence type="ECO:0000313" key="1">
    <source>
        <dbReference type="EMBL" id="EXX73518.1"/>
    </source>
</evidence>
<sequence length="73" mass="8106">MIVENNTGCATPLAFGLSNKENNWTIRLAIQAIKQNIPVVVVNVTMNGITKIYHPERGLKGLVIVQIYNYGIH</sequence>
<comment type="caution">
    <text evidence="1">The sequence shown here is derived from an EMBL/GenBank/DDBJ whole genome shotgun (WGS) entry which is preliminary data.</text>
</comment>
<keyword evidence="2" id="KW-1185">Reference proteome</keyword>
<proteinExistence type="predicted"/>
<dbReference type="EMBL" id="JEMT01014493">
    <property type="protein sequence ID" value="EXX73518.1"/>
    <property type="molecule type" value="Genomic_DNA"/>
</dbReference>
<dbReference type="Proteomes" id="UP000022910">
    <property type="component" value="Unassembled WGS sequence"/>
</dbReference>
<accession>A0A015N304</accession>
<dbReference type="HOGENOM" id="CLU_2706168_0_0_1"/>
<dbReference type="AlphaFoldDB" id="A0A015N304"/>
<reference evidence="1 2" key="1">
    <citation type="submission" date="2014-02" db="EMBL/GenBank/DDBJ databases">
        <title>Single nucleus genome sequencing reveals high similarity among nuclei of an endomycorrhizal fungus.</title>
        <authorList>
            <person name="Lin K."/>
            <person name="Geurts R."/>
            <person name="Zhang Z."/>
            <person name="Limpens E."/>
            <person name="Saunders D.G."/>
            <person name="Mu D."/>
            <person name="Pang E."/>
            <person name="Cao H."/>
            <person name="Cha H."/>
            <person name="Lin T."/>
            <person name="Zhou Q."/>
            <person name="Shang Y."/>
            <person name="Li Y."/>
            <person name="Ivanov S."/>
            <person name="Sharma T."/>
            <person name="Velzen R.V."/>
            <person name="Ruijter N.D."/>
            <person name="Aanen D.K."/>
            <person name="Win J."/>
            <person name="Kamoun S."/>
            <person name="Bisseling T."/>
            <person name="Huang S."/>
        </authorList>
    </citation>
    <scope>NUCLEOTIDE SEQUENCE [LARGE SCALE GENOMIC DNA]</scope>
    <source>
        <strain evidence="2">DAOM197198w</strain>
    </source>
</reference>
<organism evidence="1 2">
    <name type="scientific">Rhizophagus irregularis (strain DAOM 197198w)</name>
    <name type="common">Glomus intraradices</name>
    <dbReference type="NCBI Taxonomy" id="1432141"/>
    <lineage>
        <taxon>Eukaryota</taxon>
        <taxon>Fungi</taxon>
        <taxon>Fungi incertae sedis</taxon>
        <taxon>Mucoromycota</taxon>
        <taxon>Glomeromycotina</taxon>
        <taxon>Glomeromycetes</taxon>
        <taxon>Glomerales</taxon>
        <taxon>Glomeraceae</taxon>
        <taxon>Rhizophagus</taxon>
    </lineage>
</organism>
<gene>
    <name evidence="1" type="ORF">RirG_059580</name>
</gene>
<protein>
    <submittedName>
        <fullName evidence="1">Uncharacterized protein</fullName>
    </submittedName>
</protein>
<evidence type="ECO:0000313" key="2">
    <source>
        <dbReference type="Proteomes" id="UP000022910"/>
    </source>
</evidence>
<name>A0A015N304_RHIIW</name>
<dbReference type="OrthoDB" id="2444833at2759"/>